<keyword evidence="2" id="KW-1185">Reference proteome</keyword>
<evidence type="ECO:0000313" key="1">
    <source>
        <dbReference type="EMBL" id="KAH3793659.1"/>
    </source>
</evidence>
<protein>
    <submittedName>
        <fullName evidence="1">Uncharacterized protein</fullName>
    </submittedName>
</protein>
<dbReference type="AlphaFoldDB" id="A0A9D4F794"/>
<accession>A0A9D4F794</accession>
<name>A0A9D4F794_DREPO</name>
<comment type="caution">
    <text evidence="1">The sequence shown here is derived from an EMBL/GenBank/DDBJ whole genome shotgun (WGS) entry which is preliminary data.</text>
</comment>
<gene>
    <name evidence="1" type="ORF">DPMN_147175</name>
</gene>
<organism evidence="1 2">
    <name type="scientific">Dreissena polymorpha</name>
    <name type="common">Zebra mussel</name>
    <name type="synonym">Mytilus polymorpha</name>
    <dbReference type="NCBI Taxonomy" id="45954"/>
    <lineage>
        <taxon>Eukaryota</taxon>
        <taxon>Metazoa</taxon>
        <taxon>Spiralia</taxon>
        <taxon>Lophotrochozoa</taxon>
        <taxon>Mollusca</taxon>
        <taxon>Bivalvia</taxon>
        <taxon>Autobranchia</taxon>
        <taxon>Heteroconchia</taxon>
        <taxon>Euheterodonta</taxon>
        <taxon>Imparidentia</taxon>
        <taxon>Neoheterodontei</taxon>
        <taxon>Myida</taxon>
        <taxon>Dreissenoidea</taxon>
        <taxon>Dreissenidae</taxon>
        <taxon>Dreissena</taxon>
    </lineage>
</organism>
<reference evidence="1" key="2">
    <citation type="submission" date="2020-11" db="EMBL/GenBank/DDBJ databases">
        <authorList>
            <person name="McCartney M.A."/>
            <person name="Auch B."/>
            <person name="Kono T."/>
            <person name="Mallez S."/>
            <person name="Becker A."/>
            <person name="Gohl D.M."/>
            <person name="Silverstein K.A.T."/>
            <person name="Koren S."/>
            <person name="Bechman K.B."/>
            <person name="Herman A."/>
            <person name="Abrahante J.E."/>
            <person name="Garbe J."/>
        </authorList>
    </citation>
    <scope>NUCLEOTIDE SEQUENCE</scope>
    <source>
        <strain evidence="1">Duluth1</strain>
        <tissue evidence="1">Whole animal</tissue>
    </source>
</reference>
<proteinExistence type="predicted"/>
<dbReference type="EMBL" id="JAIWYP010000007">
    <property type="protein sequence ID" value="KAH3793659.1"/>
    <property type="molecule type" value="Genomic_DNA"/>
</dbReference>
<sequence length="131" mass="15114">MSDEFDKVNFSLTWDELNNEHEQQATEVELTLNQFQEQYGFDPSILFTNEIELTIENETSPSSNAPSSSNVFPPTLDLHENKEFLDVNLTDVGDFIVQNENKKTVSKTLSDINKFKRFLMSKAESKEIHHI</sequence>
<evidence type="ECO:0000313" key="2">
    <source>
        <dbReference type="Proteomes" id="UP000828390"/>
    </source>
</evidence>
<dbReference type="Proteomes" id="UP000828390">
    <property type="component" value="Unassembled WGS sequence"/>
</dbReference>
<reference evidence="1" key="1">
    <citation type="journal article" date="2019" name="bioRxiv">
        <title>The Genome of the Zebra Mussel, Dreissena polymorpha: A Resource for Invasive Species Research.</title>
        <authorList>
            <person name="McCartney M.A."/>
            <person name="Auch B."/>
            <person name="Kono T."/>
            <person name="Mallez S."/>
            <person name="Zhang Y."/>
            <person name="Obille A."/>
            <person name="Becker A."/>
            <person name="Abrahante J.E."/>
            <person name="Garbe J."/>
            <person name="Badalamenti J.P."/>
            <person name="Herman A."/>
            <person name="Mangelson H."/>
            <person name="Liachko I."/>
            <person name="Sullivan S."/>
            <person name="Sone E.D."/>
            <person name="Koren S."/>
            <person name="Silverstein K.A.T."/>
            <person name="Beckman K.B."/>
            <person name="Gohl D.M."/>
        </authorList>
    </citation>
    <scope>NUCLEOTIDE SEQUENCE</scope>
    <source>
        <strain evidence="1">Duluth1</strain>
        <tissue evidence="1">Whole animal</tissue>
    </source>
</reference>